<feature type="region of interest" description="Disordered" evidence="7">
    <location>
        <begin position="47"/>
        <end position="99"/>
    </location>
</feature>
<evidence type="ECO:0000256" key="1">
    <source>
        <dbReference type="ARBA" id="ARBA00012368"/>
    </source>
</evidence>
<dbReference type="SUPFAM" id="SSF51695">
    <property type="entry name" value="PLC-like phosphodiesterases"/>
    <property type="match status" value="1"/>
</dbReference>
<feature type="domain" description="C2" evidence="8">
    <location>
        <begin position="945"/>
        <end position="1096"/>
    </location>
</feature>
<sequence>MTPAVRLDHPQAPHVMSAMTPESIRTRRARASQAKADLIPQTQLVVVPPPSAMSPSTLLPDSRQGASSPTQSVVTAGTSTTANSSLQASPESLAPCHDKGLDDLEALSSAFQLPEPMSAKRPADQMVTSLSRKTSTASLSQGAFRSASTGAMSETVKMSIVRRASNTVRNKAAVFMNRRPSSSHPRSRDGSVGPGVMRRRGSMSNPNTPFDPISPFESDSDNEAAVATTPTTDDRSGDEASVAESGCLRAAPSSSLSSSSSSSSSSLAPASDGFESIPLALRRGMSLTKLSKKKHTKRITLCLDPEAAKICWDKNKTVYMDDIKEIRTAEDIRQYRLDAGLPESVEKRFFTIIYTVPGKTATKLLHLIADTDKAFVQWVVALDTITKHRQDFAMSLMSFNDKAVRTYWAREMDKQLGLARSPEDEHIDFAGVERVCRALHIHAPADELRRKFEMAKGRRGASDDMPPSPSPGGRLNFAEFLEFVRLMKVRADIRKVYQARAAHPDAGMTKDEFLAFLRDVQQENVDEDPSAWEAVFSRFARKGRQRDAVDGDAEAVIMSEAGFAAFLTSTSNDVIPKAPKHYVLDRPMNEYYISSSHNTYLLGRQVASTSTHEGYIAALMRGCRCIEVDCWDGEDYQPVVTHGHTLTTSISFLEVIKTINKYAFVTSHFPLWISLEVRCHPNTQINMAKIMIEVFGDKLVRAPLDPSSDRLPSPSELMDRILIKVKKPNEPVRPAERQGGRRRGNSLPSLNQRPPLIPAPTSPLRSPSPVSRTSRLINTITEGQVHEPLSSNSSSNSPSECDSEVETVYDPAGAQARKVSSKIHPVLGELGVYCMGIRFEGFDTPDAKKFNHIFSFKEKTFADKVQSSEGKRALYRHNMRYLMRVYPNAGRISSNNFDPLIYWKRGVQMAALNWQTFDLGMQLNQAMFDGGTGQSGYVLKPLEARQIQVMPNLSPDECAGRRPRKKVAFEIEIISAQQLMRPWNLGERRTLDPYVEVEVLMADDKRNKADAAAYTAAQQTQLKQRTRIVRDNGFNPEFNHTCSFDVTTKYPDLIFVRWSVKLADKGGYHDKAAPLATFTAKLSNLKQGYRTIPLLDHEGEKFLFSTLFCRIKRGPVTEIMVSYPEDVPKNTNMLRSIGRNVFANASPKSSMDSSRTL</sequence>
<keyword evidence="5" id="KW-0807">Transducer</keyword>
<dbReference type="Pfam" id="PF00388">
    <property type="entry name" value="PI-PLC-X"/>
    <property type="match status" value="1"/>
</dbReference>
<dbReference type="RefSeq" id="XP_070865072.1">
    <property type="nucleotide sequence ID" value="XM_071012325.1"/>
</dbReference>
<evidence type="ECO:0000313" key="10">
    <source>
        <dbReference type="EMBL" id="KAL2266345.1"/>
    </source>
</evidence>
<keyword evidence="11" id="KW-1185">Reference proteome</keyword>
<dbReference type="PROSITE" id="PS50007">
    <property type="entry name" value="PIPLC_X_DOMAIN"/>
    <property type="match status" value="1"/>
</dbReference>
<keyword evidence="2 6" id="KW-0378">Hydrolase</keyword>
<dbReference type="Gene3D" id="2.60.40.150">
    <property type="entry name" value="C2 domain"/>
    <property type="match status" value="1"/>
</dbReference>
<dbReference type="InterPro" id="IPR000008">
    <property type="entry name" value="C2_dom"/>
</dbReference>
<dbReference type="PROSITE" id="PS50004">
    <property type="entry name" value="C2"/>
    <property type="match status" value="1"/>
</dbReference>
<feature type="compositionally biased region" description="Low complexity" evidence="7">
    <location>
        <begin position="790"/>
        <end position="799"/>
    </location>
</feature>
<gene>
    <name evidence="10" type="ORF">VTJ83DRAFT_5697</name>
</gene>
<dbReference type="CDD" id="cd08598">
    <property type="entry name" value="PI-PLC1c_yeast"/>
    <property type="match status" value="1"/>
</dbReference>
<proteinExistence type="predicted"/>
<dbReference type="Gene3D" id="2.30.29.30">
    <property type="entry name" value="Pleckstrin-homology domain (PH domain)/Phosphotyrosine-binding domain (PTB)"/>
    <property type="match status" value="1"/>
</dbReference>
<feature type="region of interest" description="Disordered" evidence="7">
    <location>
        <begin position="722"/>
        <end position="807"/>
    </location>
</feature>
<dbReference type="InterPro" id="IPR001192">
    <property type="entry name" value="PI-PLC_fam"/>
</dbReference>
<dbReference type="SUPFAM" id="SSF49562">
    <property type="entry name" value="C2 domain (Calcium/lipid-binding domain, CaLB)"/>
    <property type="match status" value="1"/>
</dbReference>
<evidence type="ECO:0000256" key="4">
    <source>
        <dbReference type="ARBA" id="ARBA00023098"/>
    </source>
</evidence>
<feature type="compositionally biased region" description="Low complexity" evidence="7">
    <location>
        <begin position="250"/>
        <end position="271"/>
    </location>
</feature>
<evidence type="ECO:0000259" key="8">
    <source>
        <dbReference type="PROSITE" id="PS50004"/>
    </source>
</evidence>
<keyword evidence="3 6" id="KW-0442">Lipid degradation</keyword>
<evidence type="ECO:0000256" key="6">
    <source>
        <dbReference type="RuleBase" id="RU361133"/>
    </source>
</evidence>
<dbReference type="CDD" id="cd13360">
    <property type="entry name" value="PH_PLC_fungal"/>
    <property type="match status" value="1"/>
</dbReference>
<accession>A0ABR4D7P9</accession>
<dbReference type="InterPro" id="IPR000909">
    <property type="entry name" value="PLipase_C_PInositol-sp_X_dom"/>
</dbReference>
<organism evidence="10 11">
    <name type="scientific">Remersonia thermophila</name>
    <dbReference type="NCBI Taxonomy" id="72144"/>
    <lineage>
        <taxon>Eukaryota</taxon>
        <taxon>Fungi</taxon>
        <taxon>Dikarya</taxon>
        <taxon>Ascomycota</taxon>
        <taxon>Pezizomycotina</taxon>
        <taxon>Sordariomycetes</taxon>
        <taxon>Sordariomycetidae</taxon>
        <taxon>Sordariales</taxon>
        <taxon>Sordariales incertae sedis</taxon>
        <taxon>Remersonia</taxon>
    </lineage>
</organism>
<feature type="region of interest" description="Disordered" evidence="7">
    <location>
        <begin position="174"/>
        <end position="271"/>
    </location>
</feature>
<dbReference type="InterPro" id="IPR011993">
    <property type="entry name" value="PH-like_dom_sf"/>
</dbReference>
<evidence type="ECO:0000313" key="11">
    <source>
        <dbReference type="Proteomes" id="UP001600064"/>
    </source>
</evidence>
<dbReference type="Proteomes" id="UP001600064">
    <property type="component" value="Unassembled WGS sequence"/>
</dbReference>
<dbReference type="SMART" id="SM00239">
    <property type="entry name" value="C2"/>
    <property type="match status" value="1"/>
</dbReference>
<reference evidence="10 11" key="1">
    <citation type="journal article" date="2024" name="Commun. Biol.">
        <title>Comparative genomic analysis of thermophilic fungi reveals convergent evolutionary adaptations and gene losses.</title>
        <authorList>
            <person name="Steindorff A.S."/>
            <person name="Aguilar-Pontes M.V."/>
            <person name="Robinson A.J."/>
            <person name="Andreopoulos B."/>
            <person name="LaButti K."/>
            <person name="Kuo A."/>
            <person name="Mondo S."/>
            <person name="Riley R."/>
            <person name="Otillar R."/>
            <person name="Haridas S."/>
            <person name="Lipzen A."/>
            <person name="Grimwood J."/>
            <person name="Schmutz J."/>
            <person name="Clum A."/>
            <person name="Reid I.D."/>
            <person name="Moisan M.C."/>
            <person name="Butler G."/>
            <person name="Nguyen T.T.M."/>
            <person name="Dewar K."/>
            <person name="Conant G."/>
            <person name="Drula E."/>
            <person name="Henrissat B."/>
            <person name="Hansel C."/>
            <person name="Singer S."/>
            <person name="Hutchinson M.I."/>
            <person name="de Vries R.P."/>
            <person name="Natvig D.O."/>
            <person name="Powell A.J."/>
            <person name="Tsang A."/>
            <person name="Grigoriev I.V."/>
        </authorList>
    </citation>
    <scope>NUCLEOTIDE SEQUENCE [LARGE SCALE GENOMIC DNA]</scope>
    <source>
        <strain evidence="10 11">ATCC 22073</strain>
    </source>
</reference>
<dbReference type="PRINTS" id="PR00390">
    <property type="entry name" value="PHPHLIPASEC"/>
</dbReference>
<dbReference type="SUPFAM" id="SSF50729">
    <property type="entry name" value="PH domain-like"/>
    <property type="match status" value="1"/>
</dbReference>
<dbReference type="InterPro" id="IPR035892">
    <property type="entry name" value="C2_domain_sf"/>
</dbReference>
<dbReference type="PROSITE" id="PS50008">
    <property type="entry name" value="PIPLC_Y_DOMAIN"/>
    <property type="match status" value="1"/>
</dbReference>
<dbReference type="GeneID" id="98126969"/>
<dbReference type="EMBL" id="JAZGUE010000005">
    <property type="protein sequence ID" value="KAL2266345.1"/>
    <property type="molecule type" value="Genomic_DNA"/>
</dbReference>
<dbReference type="PANTHER" id="PTHR10336:SF36">
    <property type="entry name" value="1-PHOSPHATIDYLINOSITOL 4,5-BISPHOSPHATE PHOSPHODIESTERASE BETA-4"/>
    <property type="match status" value="1"/>
</dbReference>
<dbReference type="InterPro" id="IPR001711">
    <property type="entry name" value="PLipase_C_Pinositol-sp_Y"/>
</dbReference>
<feature type="compositionally biased region" description="Polar residues" evidence="7">
    <location>
        <begin position="126"/>
        <end position="151"/>
    </location>
</feature>
<dbReference type="InterPro" id="IPR037755">
    <property type="entry name" value="Plc1_PH"/>
</dbReference>
<evidence type="ECO:0000256" key="3">
    <source>
        <dbReference type="ARBA" id="ARBA00022963"/>
    </source>
</evidence>
<protein>
    <recommendedName>
        <fullName evidence="1 6">Phosphoinositide phospholipase C</fullName>
        <ecNumber evidence="1 6">3.1.4.11</ecNumber>
    </recommendedName>
</protein>
<dbReference type="SMART" id="SM00149">
    <property type="entry name" value="PLCYc"/>
    <property type="match status" value="1"/>
</dbReference>
<keyword evidence="4 6" id="KW-0443">Lipid metabolism</keyword>
<comment type="caution">
    <text evidence="10">The sequence shown here is derived from an EMBL/GenBank/DDBJ whole genome shotgun (WGS) entry which is preliminary data.</text>
</comment>
<dbReference type="Pfam" id="PF00387">
    <property type="entry name" value="PI-PLC-Y"/>
    <property type="match status" value="1"/>
</dbReference>
<evidence type="ECO:0000256" key="2">
    <source>
        <dbReference type="ARBA" id="ARBA00022801"/>
    </source>
</evidence>
<evidence type="ECO:0000256" key="5">
    <source>
        <dbReference type="ARBA" id="ARBA00023224"/>
    </source>
</evidence>
<evidence type="ECO:0000259" key="9">
    <source>
        <dbReference type="PROSITE" id="PS50008"/>
    </source>
</evidence>
<feature type="region of interest" description="Disordered" evidence="7">
    <location>
        <begin position="117"/>
        <end position="151"/>
    </location>
</feature>
<dbReference type="EC" id="3.1.4.11" evidence="1 6"/>
<comment type="catalytic activity">
    <reaction evidence="6">
        <text>a 1,2-diacyl-sn-glycero-3-phospho-(1D-myo-inositol-4,5-bisphosphate) + H2O = 1D-myo-inositol 1,4,5-trisphosphate + a 1,2-diacyl-sn-glycerol + H(+)</text>
        <dbReference type="Rhea" id="RHEA:33179"/>
        <dbReference type="ChEBI" id="CHEBI:15377"/>
        <dbReference type="ChEBI" id="CHEBI:15378"/>
        <dbReference type="ChEBI" id="CHEBI:17815"/>
        <dbReference type="ChEBI" id="CHEBI:58456"/>
        <dbReference type="ChEBI" id="CHEBI:203600"/>
        <dbReference type="EC" id="3.1.4.11"/>
    </reaction>
</comment>
<feature type="domain" description="PI-PLC Y-box" evidence="9">
    <location>
        <begin position="827"/>
        <end position="945"/>
    </location>
</feature>
<feature type="compositionally biased region" description="Polar residues" evidence="7">
    <location>
        <begin position="763"/>
        <end position="782"/>
    </location>
</feature>
<evidence type="ECO:0000256" key="7">
    <source>
        <dbReference type="SAM" id="MobiDB-lite"/>
    </source>
</evidence>
<dbReference type="Pfam" id="PF00168">
    <property type="entry name" value="C2"/>
    <property type="match status" value="1"/>
</dbReference>
<dbReference type="InterPro" id="IPR011992">
    <property type="entry name" value="EF-hand-dom_pair"/>
</dbReference>
<dbReference type="Gene3D" id="1.10.238.10">
    <property type="entry name" value="EF-hand"/>
    <property type="match status" value="1"/>
</dbReference>
<feature type="compositionally biased region" description="Polar residues" evidence="7">
    <location>
        <begin position="53"/>
        <end position="90"/>
    </location>
</feature>
<dbReference type="SUPFAM" id="SSF47473">
    <property type="entry name" value="EF-hand"/>
    <property type="match status" value="1"/>
</dbReference>
<dbReference type="InterPro" id="IPR017946">
    <property type="entry name" value="PLC-like_Pdiesterase_TIM-brl"/>
</dbReference>
<dbReference type="Gene3D" id="3.20.20.190">
    <property type="entry name" value="Phosphatidylinositol (PI) phosphodiesterase"/>
    <property type="match status" value="2"/>
</dbReference>
<dbReference type="CDD" id="cd00275">
    <property type="entry name" value="C2_PLC_like"/>
    <property type="match status" value="1"/>
</dbReference>
<feature type="compositionally biased region" description="Basic and acidic residues" evidence="7">
    <location>
        <begin position="722"/>
        <end position="739"/>
    </location>
</feature>
<name>A0ABR4D7P9_9PEZI</name>
<dbReference type="SMART" id="SM00148">
    <property type="entry name" value="PLCXc"/>
    <property type="match status" value="1"/>
</dbReference>
<dbReference type="PANTHER" id="PTHR10336">
    <property type="entry name" value="PHOSPHOINOSITIDE-SPECIFIC PHOSPHOLIPASE C FAMILY PROTEIN"/>
    <property type="match status" value="1"/>
</dbReference>